<dbReference type="PANTHER" id="PTHR30055">
    <property type="entry name" value="HTH-TYPE TRANSCRIPTIONAL REGULATOR RUTR"/>
    <property type="match status" value="1"/>
</dbReference>
<dbReference type="GO" id="GO:0000976">
    <property type="term" value="F:transcription cis-regulatory region binding"/>
    <property type="evidence" value="ECO:0007669"/>
    <property type="project" value="TreeGrafter"/>
</dbReference>
<proteinExistence type="predicted"/>
<dbReference type="SUPFAM" id="SSF46689">
    <property type="entry name" value="Homeodomain-like"/>
    <property type="match status" value="1"/>
</dbReference>
<dbReference type="Pfam" id="PF00440">
    <property type="entry name" value="TetR_N"/>
    <property type="match status" value="1"/>
</dbReference>
<keyword evidence="6" id="KW-1185">Reference proteome</keyword>
<feature type="coiled-coil region" evidence="3">
    <location>
        <begin position="118"/>
        <end position="150"/>
    </location>
</feature>
<sequence>METVKGSRQRLRVEQAAATRARIIEAATSLFMERGYVATTIDSVAERAGVVVQTIYNAIGNKSAVLNAVFDATVAGAQSPTPVPEFMSERMESTSEIEEAVAVLTDWLVEVNTRAHQMHRLIRQAAAVDADVDELERNRALRRLRNYEEAARRFRVLGGLGAETTDSEVAASIWAVGHPDTYRALILDSDWTETAYREWLRGAIRALVTTGS</sequence>
<evidence type="ECO:0000313" key="5">
    <source>
        <dbReference type="EMBL" id="RLQ86019.1"/>
    </source>
</evidence>
<evidence type="ECO:0000313" key="6">
    <source>
        <dbReference type="Proteomes" id="UP000282460"/>
    </source>
</evidence>
<name>A0A3L7J6D9_9MICO</name>
<comment type="caution">
    <text evidence="5">The sequence shown here is derived from an EMBL/GenBank/DDBJ whole genome shotgun (WGS) entry which is preliminary data.</text>
</comment>
<evidence type="ECO:0000259" key="4">
    <source>
        <dbReference type="PROSITE" id="PS50977"/>
    </source>
</evidence>
<evidence type="ECO:0000256" key="3">
    <source>
        <dbReference type="SAM" id="Coils"/>
    </source>
</evidence>
<dbReference type="EMBL" id="RCWJ01000001">
    <property type="protein sequence ID" value="RLQ86019.1"/>
    <property type="molecule type" value="Genomic_DNA"/>
</dbReference>
<keyword evidence="1 2" id="KW-0238">DNA-binding</keyword>
<dbReference type="InterPro" id="IPR050109">
    <property type="entry name" value="HTH-type_TetR-like_transc_reg"/>
</dbReference>
<keyword evidence="3" id="KW-0175">Coiled coil</keyword>
<dbReference type="AlphaFoldDB" id="A0A3L7J6D9"/>
<evidence type="ECO:0000256" key="1">
    <source>
        <dbReference type="ARBA" id="ARBA00023125"/>
    </source>
</evidence>
<dbReference type="Gene3D" id="1.10.357.10">
    <property type="entry name" value="Tetracycline Repressor, domain 2"/>
    <property type="match status" value="1"/>
</dbReference>
<protein>
    <submittedName>
        <fullName evidence="5">TetR/AcrR family transcriptional regulator</fullName>
    </submittedName>
</protein>
<dbReference type="PANTHER" id="PTHR30055:SF146">
    <property type="entry name" value="HTH-TYPE TRANSCRIPTIONAL DUAL REGULATOR CECR"/>
    <property type="match status" value="1"/>
</dbReference>
<accession>A0A3L7J6D9</accession>
<feature type="DNA-binding region" description="H-T-H motif" evidence="2">
    <location>
        <begin position="40"/>
        <end position="59"/>
    </location>
</feature>
<reference evidence="5 6" key="1">
    <citation type="submission" date="2018-10" db="EMBL/GenBank/DDBJ databases">
        <authorList>
            <person name="Li J."/>
        </authorList>
    </citation>
    <scope>NUCLEOTIDE SEQUENCE [LARGE SCALE GENOMIC DNA]</scope>
    <source>
        <strain evidence="5 6">ZD1-4</strain>
    </source>
</reference>
<dbReference type="GO" id="GO:0003700">
    <property type="term" value="F:DNA-binding transcription factor activity"/>
    <property type="evidence" value="ECO:0007669"/>
    <property type="project" value="TreeGrafter"/>
</dbReference>
<evidence type="ECO:0000256" key="2">
    <source>
        <dbReference type="PROSITE-ProRule" id="PRU00335"/>
    </source>
</evidence>
<dbReference type="Proteomes" id="UP000282460">
    <property type="component" value="Unassembled WGS sequence"/>
</dbReference>
<dbReference type="InterPro" id="IPR001647">
    <property type="entry name" value="HTH_TetR"/>
</dbReference>
<dbReference type="PRINTS" id="PR00455">
    <property type="entry name" value="HTHTETR"/>
</dbReference>
<organism evidence="5 6">
    <name type="scientific">Mycetocola zhadangensis</name>
    <dbReference type="NCBI Taxonomy" id="1164595"/>
    <lineage>
        <taxon>Bacteria</taxon>
        <taxon>Bacillati</taxon>
        <taxon>Actinomycetota</taxon>
        <taxon>Actinomycetes</taxon>
        <taxon>Micrococcales</taxon>
        <taxon>Microbacteriaceae</taxon>
        <taxon>Mycetocola</taxon>
    </lineage>
</organism>
<gene>
    <name evidence="5" type="ORF">D9V28_04020</name>
</gene>
<dbReference type="OrthoDB" id="3825402at2"/>
<dbReference type="InterPro" id="IPR009057">
    <property type="entry name" value="Homeodomain-like_sf"/>
</dbReference>
<dbReference type="PROSITE" id="PS50977">
    <property type="entry name" value="HTH_TETR_2"/>
    <property type="match status" value="1"/>
</dbReference>
<feature type="domain" description="HTH tetR-type" evidence="4">
    <location>
        <begin position="17"/>
        <end position="77"/>
    </location>
</feature>